<dbReference type="GO" id="GO:0008270">
    <property type="term" value="F:zinc ion binding"/>
    <property type="evidence" value="ECO:0007669"/>
    <property type="project" value="UniProtKB-KW"/>
</dbReference>
<feature type="compositionally biased region" description="Basic and acidic residues" evidence="6">
    <location>
        <begin position="82"/>
        <end position="101"/>
    </location>
</feature>
<dbReference type="SMART" id="SM00980">
    <property type="entry name" value="THAP"/>
    <property type="match status" value="1"/>
</dbReference>
<accession>A0A6G0Y9X1</accession>
<keyword evidence="3" id="KW-0862">Zinc</keyword>
<feature type="region of interest" description="Disordered" evidence="6">
    <location>
        <begin position="82"/>
        <end position="106"/>
    </location>
</feature>
<evidence type="ECO:0000256" key="3">
    <source>
        <dbReference type="ARBA" id="ARBA00022833"/>
    </source>
</evidence>
<feature type="domain" description="THAP-type" evidence="7">
    <location>
        <begin position="1"/>
        <end position="78"/>
    </location>
</feature>
<dbReference type="Gene3D" id="6.20.210.20">
    <property type="entry name" value="THAP domain"/>
    <property type="match status" value="1"/>
</dbReference>
<keyword evidence="9" id="KW-1185">Reference proteome</keyword>
<dbReference type="PANTHER" id="PTHR46600:SF11">
    <property type="entry name" value="THAP DOMAIN-CONTAINING PROTEIN 10"/>
    <property type="match status" value="1"/>
</dbReference>
<evidence type="ECO:0000259" key="7">
    <source>
        <dbReference type="PROSITE" id="PS50950"/>
    </source>
</evidence>
<dbReference type="Proteomes" id="UP000478052">
    <property type="component" value="Unassembled WGS sequence"/>
</dbReference>
<evidence type="ECO:0000256" key="4">
    <source>
        <dbReference type="ARBA" id="ARBA00023125"/>
    </source>
</evidence>
<sequence length="255" mass="29503">MPTSCCVRGCKSKGNGKIKYFRFPKDENRRLQWIQALHRENFVPTNNTLICEEHFTTNDYQKRPDLIKLTNTAVPSIFINQDNERQNTSHKRVTMDSELKSSRLPARKRHSNLSDHTYVLKVPEESIVSEDKGFQKTITPSKCVVHTLHVGKSHMSDVSKSNIQTLKNIENPVCKIPDSVKITIQPTQKNWENIAMTQKKTIHDLRKKVKVLNQKIRRYGSTIDYLKDNGAESLKKVVQLSQNPTHPQKMYYSKT</sequence>
<dbReference type="GO" id="GO:0043565">
    <property type="term" value="F:sequence-specific DNA binding"/>
    <property type="evidence" value="ECO:0007669"/>
    <property type="project" value="InterPro"/>
</dbReference>
<dbReference type="PROSITE" id="PS50950">
    <property type="entry name" value="ZF_THAP"/>
    <property type="match status" value="1"/>
</dbReference>
<dbReference type="SUPFAM" id="SSF57716">
    <property type="entry name" value="Glucocorticoid receptor-like (DNA-binding domain)"/>
    <property type="match status" value="1"/>
</dbReference>
<evidence type="ECO:0000256" key="6">
    <source>
        <dbReference type="SAM" id="MobiDB-lite"/>
    </source>
</evidence>
<dbReference type="AlphaFoldDB" id="A0A6G0Y9X1"/>
<reference evidence="8 9" key="1">
    <citation type="submission" date="2019-08" db="EMBL/GenBank/DDBJ databases">
        <title>Whole genome of Aphis craccivora.</title>
        <authorList>
            <person name="Voronova N.V."/>
            <person name="Shulinski R.S."/>
            <person name="Bandarenka Y.V."/>
            <person name="Zhorov D.G."/>
            <person name="Warner D."/>
        </authorList>
    </citation>
    <scope>NUCLEOTIDE SEQUENCE [LARGE SCALE GENOMIC DNA]</scope>
    <source>
        <strain evidence="8">180601</strain>
        <tissue evidence="8">Whole Body</tissue>
    </source>
</reference>
<name>A0A6G0Y9X1_APHCR</name>
<dbReference type="OrthoDB" id="6601865at2759"/>
<evidence type="ECO:0000256" key="1">
    <source>
        <dbReference type="ARBA" id="ARBA00022723"/>
    </source>
</evidence>
<dbReference type="Pfam" id="PF05485">
    <property type="entry name" value="THAP"/>
    <property type="match status" value="1"/>
</dbReference>
<keyword evidence="2 5" id="KW-0863">Zinc-finger</keyword>
<dbReference type="InterPro" id="IPR006612">
    <property type="entry name" value="THAP_Znf"/>
</dbReference>
<gene>
    <name evidence="8" type="ORF">FWK35_00017179</name>
</gene>
<evidence type="ECO:0000313" key="8">
    <source>
        <dbReference type="EMBL" id="KAF0751686.1"/>
    </source>
</evidence>
<dbReference type="EMBL" id="VUJU01005294">
    <property type="protein sequence ID" value="KAF0751686.1"/>
    <property type="molecule type" value="Genomic_DNA"/>
</dbReference>
<dbReference type="PANTHER" id="PTHR46600">
    <property type="entry name" value="THAP DOMAIN-CONTAINING"/>
    <property type="match status" value="1"/>
</dbReference>
<keyword evidence="4 5" id="KW-0238">DNA-binding</keyword>
<comment type="caution">
    <text evidence="8">The sequence shown here is derived from an EMBL/GenBank/DDBJ whole genome shotgun (WGS) entry which is preliminary data.</text>
</comment>
<dbReference type="InterPro" id="IPR026516">
    <property type="entry name" value="THAP1/10"/>
</dbReference>
<evidence type="ECO:0000313" key="9">
    <source>
        <dbReference type="Proteomes" id="UP000478052"/>
    </source>
</evidence>
<organism evidence="8 9">
    <name type="scientific">Aphis craccivora</name>
    <name type="common">Cowpea aphid</name>
    <dbReference type="NCBI Taxonomy" id="307492"/>
    <lineage>
        <taxon>Eukaryota</taxon>
        <taxon>Metazoa</taxon>
        <taxon>Ecdysozoa</taxon>
        <taxon>Arthropoda</taxon>
        <taxon>Hexapoda</taxon>
        <taxon>Insecta</taxon>
        <taxon>Pterygota</taxon>
        <taxon>Neoptera</taxon>
        <taxon>Paraneoptera</taxon>
        <taxon>Hemiptera</taxon>
        <taxon>Sternorrhyncha</taxon>
        <taxon>Aphidomorpha</taxon>
        <taxon>Aphidoidea</taxon>
        <taxon>Aphididae</taxon>
        <taxon>Aphidini</taxon>
        <taxon>Aphis</taxon>
        <taxon>Aphis</taxon>
    </lineage>
</organism>
<keyword evidence="1" id="KW-0479">Metal-binding</keyword>
<protein>
    <submittedName>
        <fullName evidence="8">THAP domain-containing protein 2-like</fullName>
    </submittedName>
</protein>
<dbReference type="InterPro" id="IPR038441">
    <property type="entry name" value="THAP_Znf_sf"/>
</dbReference>
<proteinExistence type="predicted"/>
<evidence type="ECO:0000256" key="5">
    <source>
        <dbReference type="PROSITE-ProRule" id="PRU00309"/>
    </source>
</evidence>
<evidence type="ECO:0000256" key="2">
    <source>
        <dbReference type="ARBA" id="ARBA00022771"/>
    </source>
</evidence>
<dbReference type="SMART" id="SM00692">
    <property type="entry name" value="DM3"/>
    <property type="match status" value="1"/>
</dbReference>